<evidence type="ECO:0000256" key="10">
    <source>
        <dbReference type="SAM" id="Coils"/>
    </source>
</evidence>
<keyword evidence="7" id="KW-0805">Transcription regulation</keyword>
<dbReference type="InterPro" id="IPR012270">
    <property type="entry name" value="CCR4-NOT_su3/5"/>
</dbReference>
<evidence type="ECO:0000256" key="1">
    <source>
        <dbReference type="ARBA" id="ARBA00004123"/>
    </source>
</evidence>
<dbReference type="Proteomes" id="UP001162131">
    <property type="component" value="Unassembled WGS sequence"/>
</dbReference>
<reference evidence="13" key="1">
    <citation type="submission" date="2021-09" db="EMBL/GenBank/DDBJ databases">
        <authorList>
            <consortium name="AG Swart"/>
            <person name="Singh M."/>
            <person name="Singh A."/>
            <person name="Seah K."/>
            <person name="Emmerich C."/>
        </authorList>
    </citation>
    <scope>NUCLEOTIDE SEQUENCE</scope>
    <source>
        <strain evidence="13">ATCC30299</strain>
    </source>
</reference>
<name>A0AAU9ISF1_9CILI</name>
<evidence type="ECO:0000256" key="8">
    <source>
        <dbReference type="ARBA" id="ARBA00023163"/>
    </source>
</evidence>
<comment type="subcellular location">
    <subcellularLocation>
        <location evidence="2">Cytoplasm</location>
    </subcellularLocation>
    <subcellularLocation>
        <location evidence="1">Nucleus</location>
    </subcellularLocation>
</comment>
<keyword evidence="10" id="KW-0175">Coiled coil</keyword>
<evidence type="ECO:0000259" key="11">
    <source>
        <dbReference type="Pfam" id="PF04065"/>
    </source>
</evidence>
<proteinExistence type="inferred from homology"/>
<evidence type="ECO:0000256" key="6">
    <source>
        <dbReference type="ARBA" id="ARBA00022553"/>
    </source>
</evidence>
<keyword evidence="8" id="KW-0804">Transcription</keyword>
<dbReference type="InterPro" id="IPR040168">
    <property type="entry name" value="Not2/3/5"/>
</dbReference>
<comment type="similarity">
    <text evidence="3">Belongs to the CNOT2/3/5 family.</text>
</comment>
<dbReference type="PIRSF" id="PIRSF005290">
    <property type="entry name" value="NOT_su_3_5"/>
    <property type="match status" value="1"/>
</dbReference>
<keyword evidence="9" id="KW-0539">Nucleus</keyword>
<dbReference type="InterPro" id="IPR007282">
    <property type="entry name" value="NOT2/3/5_C"/>
</dbReference>
<evidence type="ECO:0000313" key="14">
    <source>
        <dbReference type="Proteomes" id="UP001162131"/>
    </source>
</evidence>
<evidence type="ECO:0000259" key="12">
    <source>
        <dbReference type="Pfam" id="PF04153"/>
    </source>
</evidence>
<evidence type="ECO:0000256" key="4">
    <source>
        <dbReference type="ARBA" id="ARBA00022490"/>
    </source>
</evidence>
<feature type="domain" description="NOT2/NOT3/NOT5 C-terminal" evidence="12">
    <location>
        <begin position="345"/>
        <end position="455"/>
    </location>
</feature>
<evidence type="ECO:0000256" key="3">
    <source>
        <dbReference type="ARBA" id="ARBA00007682"/>
    </source>
</evidence>
<gene>
    <name evidence="13" type="ORF">BSTOLATCC_MIC12864</name>
</gene>
<dbReference type="InterPro" id="IPR007207">
    <property type="entry name" value="Not_N"/>
</dbReference>
<evidence type="ECO:0008006" key="15">
    <source>
        <dbReference type="Google" id="ProtNLM"/>
    </source>
</evidence>
<evidence type="ECO:0000256" key="2">
    <source>
        <dbReference type="ARBA" id="ARBA00004496"/>
    </source>
</evidence>
<sequence length="461" mass="54263">MAKARHLQQEIDKKLKSVEEGVEIFNSTLKKIQSAVNQTQKERYESELKKEIKKLQRVRESLRAYQTNPEIRDKNPITEARKTIEDLMATFKNCERENKTKAFSKTGLSAAPKVDPKEEEREAAREWIRSALQQLQEGATSLEIELDSFKAAKGRRPDASRLEELANQLQTHRFHYGKLEFILRALENDQLPMQKLWDLKDIFEVFIENINDKSYYDSELEQIYAELEIAETPVSPAPVIAEEEPHDAQKKLPQKKVEPKVMPPLVKQDSKTQETPKISVWNSKDALQKIAGDQIDKLQESKEEEPEEVIETETWDYKDTESAKKAIERAFNFQIRPEDRVRSKLEIVKSSYQGHPSYPKRPFFTNPAQYKKLEVDTLFFIFYHQPGTYQQFLASKELKGKEWIYHKRFQTWFQRCGEPKQVSDDREKGTYTYFDFENSWSQKKKADFEFEYANLENELHS</sequence>
<protein>
    <recommendedName>
        <fullName evidence="15">CCR4-NOT transcription complex subunit 3</fullName>
    </recommendedName>
</protein>
<accession>A0AAU9ISF1</accession>
<dbReference type="GO" id="GO:0006355">
    <property type="term" value="P:regulation of DNA-templated transcription"/>
    <property type="evidence" value="ECO:0007669"/>
    <property type="project" value="InterPro"/>
</dbReference>
<dbReference type="InterPro" id="IPR038635">
    <property type="entry name" value="CCR4-NOT_su2/3/5_C_sf"/>
</dbReference>
<dbReference type="Pfam" id="PF04065">
    <property type="entry name" value="Not3"/>
    <property type="match status" value="1"/>
</dbReference>
<organism evidence="13 14">
    <name type="scientific">Blepharisma stoltei</name>
    <dbReference type="NCBI Taxonomy" id="1481888"/>
    <lineage>
        <taxon>Eukaryota</taxon>
        <taxon>Sar</taxon>
        <taxon>Alveolata</taxon>
        <taxon>Ciliophora</taxon>
        <taxon>Postciliodesmatophora</taxon>
        <taxon>Heterotrichea</taxon>
        <taxon>Heterotrichida</taxon>
        <taxon>Blepharismidae</taxon>
        <taxon>Blepharisma</taxon>
    </lineage>
</organism>
<comment type="caution">
    <text evidence="13">The sequence shown here is derived from an EMBL/GenBank/DDBJ whole genome shotgun (WGS) entry which is preliminary data.</text>
</comment>
<dbReference type="GO" id="GO:0005634">
    <property type="term" value="C:nucleus"/>
    <property type="evidence" value="ECO:0007669"/>
    <property type="project" value="UniProtKB-SubCell"/>
</dbReference>
<evidence type="ECO:0000256" key="5">
    <source>
        <dbReference type="ARBA" id="ARBA00022491"/>
    </source>
</evidence>
<dbReference type="EMBL" id="CAJZBQ010000013">
    <property type="protein sequence ID" value="CAG9315089.1"/>
    <property type="molecule type" value="Genomic_DNA"/>
</dbReference>
<feature type="coiled-coil region" evidence="10">
    <location>
        <begin position="41"/>
        <end position="97"/>
    </location>
</feature>
<evidence type="ECO:0000313" key="13">
    <source>
        <dbReference type="EMBL" id="CAG9315089.1"/>
    </source>
</evidence>
<dbReference type="AlphaFoldDB" id="A0AAU9ISF1"/>
<evidence type="ECO:0000256" key="9">
    <source>
        <dbReference type="ARBA" id="ARBA00023242"/>
    </source>
</evidence>
<keyword evidence="14" id="KW-1185">Reference proteome</keyword>
<evidence type="ECO:0000256" key="7">
    <source>
        <dbReference type="ARBA" id="ARBA00023015"/>
    </source>
</evidence>
<keyword evidence="6" id="KW-0597">Phosphoprotein</keyword>
<dbReference type="GO" id="GO:0030015">
    <property type="term" value="C:CCR4-NOT core complex"/>
    <property type="evidence" value="ECO:0007669"/>
    <property type="project" value="InterPro"/>
</dbReference>
<feature type="domain" description="CCR4-Not complex component Not N-terminal" evidence="11">
    <location>
        <begin position="4"/>
        <end position="229"/>
    </location>
</feature>
<dbReference type="Gene3D" id="2.30.30.1020">
    <property type="entry name" value="CCR4-NOT complex subunit 2/3/5, C-terminal domain"/>
    <property type="match status" value="1"/>
</dbReference>
<dbReference type="GO" id="GO:0005737">
    <property type="term" value="C:cytoplasm"/>
    <property type="evidence" value="ECO:0007669"/>
    <property type="project" value="UniProtKB-SubCell"/>
</dbReference>
<dbReference type="PANTHER" id="PTHR23326">
    <property type="entry name" value="CCR4 NOT-RELATED"/>
    <property type="match status" value="1"/>
</dbReference>
<keyword evidence="4" id="KW-0963">Cytoplasm</keyword>
<keyword evidence="5" id="KW-0678">Repressor</keyword>
<dbReference type="Pfam" id="PF04153">
    <property type="entry name" value="NOT2_3_5_C"/>
    <property type="match status" value="1"/>
</dbReference>